<reference evidence="8 9" key="1">
    <citation type="submission" date="2024-03" db="EMBL/GenBank/DDBJ databases">
        <title>Draft genome sequence of Klenkia sp. LSe6-5.</title>
        <authorList>
            <person name="Duangmal K."/>
            <person name="Chantavorakit T."/>
        </authorList>
    </citation>
    <scope>NUCLEOTIDE SEQUENCE [LARGE SCALE GENOMIC DNA]</scope>
    <source>
        <strain evidence="8 9">LSe6-5</strain>
    </source>
</reference>
<keyword evidence="5 6" id="KW-0460">Magnesium</keyword>
<dbReference type="HAMAP" id="MF_00265">
    <property type="entry name" value="VapC_Nob1"/>
    <property type="match status" value="1"/>
</dbReference>
<evidence type="ECO:0000256" key="3">
    <source>
        <dbReference type="ARBA" id="ARBA00022723"/>
    </source>
</evidence>
<dbReference type="PANTHER" id="PTHR42740">
    <property type="entry name" value="RIBONUCLEASE VAPC3"/>
    <property type="match status" value="1"/>
</dbReference>
<keyword evidence="3 6" id="KW-0479">Metal-binding</keyword>
<evidence type="ECO:0000256" key="5">
    <source>
        <dbReference type="ARBA" id="ARBA00022842"/>
    </source>
</evidence>
<dbReference type="Pfam" id="PF01850">
    <property type="entry name" value="PIN"/>
    <property type="match status" value="1"/>
</dbReference>
<dbReference type="InterPro" id="IPR051749">
    <property type="entry name" value="PINc/VapC_TA_RNase"/>
</dbReference>
<feature type="binding site" evidence="6">
    <location>
        <position position="5"/>
    </location>
    <ligand>
        <name>Mg(2+)</name>
        <dbReference type="ChEBI" id="CHEBI:18420"/>
    </ligand>
</feature>
<dbReference type="InterPro" id="IPR029060">
    <property type="entry name" value="PIN-like_dom_sf"/>
</dbReference>
<dbReference type="InterPro" id="IPR002716">
    <property type="entry name" value="PIN_dom"/>
</dbReference>
<comment type="cofactor">
    <cofactor evidence="6">
        <name>Mg(2+)</name>
        <dbReference type="ChEBI" id="CHEBI:18420"/>
    </cofactor>
</comment>
<protein>
    <recommendedName>
        <fullName evidence="6">Ribonuclease VapC</fullName>
        <shortName evidence="6">RNase VapC</shortName>
        <ecNumber evidence="6">3.1.-.-</ecNumber>
    </recommendedName>
    <alternativeName>
        <fullName evidence="6">Toxin VapC</fullName>
    </alternativeName>
</protein>
<dbReference type="Proteomes" id="UP001361570">
    <property type="component" value="Unassembled WGS sequence"/>
</dbReference>
<keyword evidence="4 6" id="KW-0378">Hydrolase</keyword>
<comment type="caution">
    <text evidence="8">The sequence shown here is derived from an EMBL/GenBank/DDBJ whole genome shotgun (WGS) entry which is preliminary data.</text>
</comment>
<feature type="binding site" evidence="6">
    <location>
        <position position="97"/>
    </location>
    <ligand>
        <name>Mg(2+)</name>
        <dbReference type="ChEBI" id="CHEBI:18420"/>
    </ligand>
</feature>
<name>A0ABU8DP25_9ACTN</name>
<comment type="function">
    <text evidence="6">Toxic component of a toxin-antitoxin (TA) system. An RNase.</text>
</comment>
<dbReference type="RefSeq" id="WP_336402568.1">
    <property type="nucleotide sequence ID" value="NZ_JBAPLU010000001.1"/>
</dbReference>
<keyword evidence="2 6" id="KW-0540">Nuclease</keyword>
<evidence type="ECO:0000256" key="2">
    <source>
        <dbReference type="ARBA" id="ARBA00022722"/>
    </source>
</evidence>
<evidence type="ECO:0000259" key="7">
    <source>
        <dbReference type="Pfam" id="PF01850"/>
    </source>
</evidence>
<keyword evidence="1 6" id="KW-1277">Toxin-antitoxin system</keyword>
<sequence>MILLDSSAWVTHLRGADVPALAEVRTILRERASEVVVCEPVVMELLAGATSGTVDRLERVLDGLPSLRFSPETDFRTAATLHRSARATGETVRSMVDCVIAAVAIRHGAQLVHRDRDFDVLAQVSPLDQVRLS</sequence>
<evidence type="ECO:0000256" key="1">
    <source>
        <dbReference type="ARBA" id="ARBA00022649"/>
    </source>
</evidence>
<dbReference type="EC" id="3.1.-.-" evidence="6"/>
<evidence type="ECO:0000313" key="9">
    <source>
        <dbReference type="Proteomes" id="UP001361570"/>
    </source>
</evidence>
<evidence type="ECO:0000256" key="4">
    <source>
        <dbReference type="ARBA" id="ARBA00022801"/>
    </source>
</evidence>
<gene>
    <name evidence="6" type="primary">vapC</name>
    <name evidence="8" type="ORF">TEK04_01710</name>
</gene>
<feature type="domain" description="PIN" evidence="7">
    <location>
        <begin position="2"/>
        <end position="122"/>
    </location>
</feature>
<proteinExistence type="inferred from homology"/>
<evidence type="ECO:0000256" key="6">
    <source>
        <dbReference type="HAMAP-Rule" id="MF_00265"/>
    </source>
</evidence>
<dbReference type="CDD" id="cd18756">
    <property type="entry name" value="PIN_MtVapC15-VapC11-like"/>
    <property type="match status" value="1"/>
</dbReference>
<keyword evidence="6" id="KW-0800">Toxin</keyword>
<evidence type="ECO:0000313" key="8">
    <source>
        <dbReference type="EMBL" id="MEI4270428.1"/>
    </source>
</evidence>
<keyword evidence="9" id="KW-1185">Reference proteome</keyword>
<organism evidence="8 9">
    <name type="scientific">Klenkia sesuvii</name>
    <dbReference type="NCBI Taxonomy" id="3103137"/>
    <lineage>
        <taxon>Bacteria</taxon>
        <taxon>Bacillati</taxon>
        <taxon>Actinomycetota</taxon>
        <taxon>Actinomycetes</taxon>
        <taxon>Geodermatophilales</taxon>
        <taxon>Geodermatophilaceae</taxon>
        <taxon>Klenkia</taxon>
    </lineage>
</organism>
<accession>A0ABU8DP25</accession>
<dbReference type="InterPro" id="IPR022907">
    <property type="entry name" value="VapC_family"/>
</dbReference>
<dbReference type="SUPFAM" id="SSF88723">
    <property type="entry name" value="PIN domain-like"/>
    <property type="match status" value="1"/>
</dbReference>
<dbReference type="PANTHER" id="PTHR42740:SF1">
    <property type="entry name" value="RIBONUCLEASE VAPC3"/>
    <property type="match status" value="1"/>
</dbReference>
<dbReference type="Gene3D" id="3.40.50.1010">
    <property type="entry name" value="5'-nuclease"/>
    <property type="match status" value="1"/>
</dbReference>
<comment type="similarity">
    <text evidence="6">Belongs to the PINc/VapC protein family.</text>
</comment>
<dbReference type="EMBL" id="JBAPLU010000001">
    <property type="protein sequence ID" value="MEI4270428.1"/>
    <property type="molecule type" value="Genomic_DNA"/>
</dbReference>